<proteinExistence type="predicted"/>
<dbReference type="Gene3D" id="3.90.1640.10">
    <property type="entry name" value="inorganic pyrophosphatase (n-terminal core)"/>
    <property type="match status" value="1"/>
</dbReference>
<reference evidence="3" key="1">
    <citation type="submission" date="2022-07" db="EMBL/GenBank/DDBJ databases">
        <title>Complete genome of Mycoplasma equigenitalium type strain T37.</title>
        <authorList>
            <person name="Spergser J."/>
        </authorList>
    </citation>
    <scope>NUCLEOTIDE SEQUENCE</scope>
    <source>
        <strain evidence="3">T37</strain>
    </source>
</reference>
<evidence type="ECO:0000259" key="2">
    <source>
        <dbReference type="Pfam" id="PF02272"/>
    </source>
</evidence>
<dbReference type="InterPro" id="IPR001667">
    <property type="entry name" value="DDH_dom"/>
</dbReference>
<dbReference type="SUPFAM" id="SSF64182">
    <property type="entry name" value="DHH phosphoesterases"/>
    <property type="match status" value="1"/>
</dbReference>
<name>A0ABY5J0S5_9BACT</name>
<dbReference type="InterPro" id="IPR051319">
    <property type="entry name" value="Oligoribo/pAp-PDE_c-di-AMP_PDE"/>
</dbReference>
<dbReference type="Pfam" id="PF01368">
    <property type="entry name" value="DHH"/>
    <property type="match status" value="1"/>
</dbReference>
<sequence length="324" mass="36944">MKKGNWKQALEAIEKYDNIIIFHHTRPDGDCLGSQHGLAELIRLNYKHKKVFVVGDSDGIFDFMNYKFNPANKIDFKNSLGVVVDVANKDRIQNVEVLLDERVSARLIIDHHPNESDINFDYTFVDSSFAAAAEMVAELAKRAKWQINKEAASHIYLGINTDSGRFLFPNTKPRTFKHAAYLLEKGKFDLKSLHENLYKKTLVDLKMQGHILTYFQTKDDVIYYIASKNIQQEFNLSANEVARYNNLLAGVENYLIWLFFVELEDGSYRVRLRSMGPKVNKIATKFNGGGHDLASGASVKNYAEINKVIDAANAAIKKWRAKCK</sequence>
<dbReference type="InterPro" id="IPR038763">
    <property type="entry name" value="DHH_sf"/>
</dbReference>
<feature type="domain" description="DDH" evidence="1">
    <location>
        <begin position="18"/>
        <end position="159"/>
    </location>
</feature>
<keyword evidence="4" id="KW-1185">Reference proteome</keyword>
<dbReference type="InterPro" id="IPR003156">
    <property type="entry name" value="DHHA1_dom"/>
</dbReference>
<evidence type="ECO:0000259" key="1">
    <source>
        <dbReference type="Pfam" id="PF01368"/>
    </source>
</evidence>
<dbReference type="Proteomes" id="UP001059576">
    <property type="component" value="Chromosome"/>
</dbReference>
<dbReference type="EMBL" id="CP101808">
    <property type="protein sequence ID" value="UUD36867.1"/>
    <property type="molecule type" value="Genomic_DNA"/>
</dbReference>
<organism evidence="3 4">
    <name type="scientific">Mycoplasmopsis equigenitalium</name>
    <dbReference type="NCBI Taxonomy" id="114883"/>
    <lineage>
        <taxon>Bacteria</taxon>
        <taxon>Bacillati</taxon>
        <taxon>Mycoplasmatota</taxon>
        <taxon>Mycoplasmoidales</taxon>
        <taxon>Metamycoplasmataceae</taxon>
        <taxon>Mycoplasmopsis</taxon>
    </lineage>
</organism>
<dbReference type="PANTHER" id="PTHR47618">
    <property type="entry name" value="BIFUNCTIONAL OLIGORIBONUCLEASE AND PAP PHOSPHATASE NRNA"/>
    <property type="match status" value="1"/>
</dbReference>
<dbReference type="Gene3D" id="3.10.310.30">
    <property type="match status" value="1"/>
</dbReference>
<accession>A0ABY5J0S5</accession>
<evidence type="ECO:0000313" key="4">
    <source>
        <dbReference type="Proteomes" id="UP001059576"/>
    </source>
</evidence>
<evidence type="ECO:0000313" key="3">
    <source>
        <dbReference type="EMBL" id="UUD36867.1"/>
    </source>
</evidence>
<protein>
    <submittedName>
        <fullName evidence="3">Bifunctional oligoribonuclease/PAP phosphatase NrnA</fullName>
    </submittedName>
</protein>
<dbReference type="RefSeq" id="WP_129722938.1">
    <property type="nucleotide sequence ID" value="NZ_CP101808.1"/>
</dbReference>
<dbReference type="PANTHER" id="PTHR47618:SF1">
    <property type="entry name" value="BIFUNCTIONAL OLIGORIBONUCLEASE AND PAP PHOSPHATASE NRNA"/>
    <property type="match status" value="1"/>
</dbReference>
<dbReference type="Pfam" id="PF02272">
    <property type="entry name" value="DHHA1"/>
    <property type="match status" value="1"/>
</dbReference>
<gene>
    <name evidence="3" type="ORF">NPA09_03135</name>
</gene>
<feature type="domain" description="DHHA1" evidence="2">
    <location>
        <begin position="230"/>
        <end position="318"/>
    </location>
</feature>